<dbReference type="GO" id="GO:0005576">
    <property type="term" value="C:extracellular region"/>
    <property type="evidence" value="ECO:0007669"/>
    <property type="project" value="UniProtKB-SubCell"/>
</dbReference>
<dbReference type="InterPro" id="IPR036439">
    <property type="entry name" value="Dockerin_dom_sf"/>
</dbReference>
<dbReference type="GO" id="GO:0004553">
    <property type="term" value="F:hydrolase activity, hydrolyzing O-glycosyl compounds"/>
    <property type="evidence" value="ECO:0007669"/>
    <property type="project" value="InterPro"/>
</dbReference>
<reference evidence="8" key="3">
    <citation type="submission" date="2003-08" db="EMBL/GenBank/DDBJ databases">
        <authorList>
            <person name="Xu Q."/>
            <person name="Bayer E.A."/>
            <person name="Goldman M."/>
            <person name="Kenig R."/>
            <person name="Shoham Y."/>
            <person name="Lamed R."/>
        </authorList>
    </citation>
    <scope>NUCLEOTIDE SEQUENCE</scope>
</reference>
<organism evidence="8">
    <name type="scientific">Pseudobacteroides cellulosolvens</name>
    <dbReference type="NCBI Taxonomy" id="35825"/>
    <lineage>
        <taxon>Bacteria</taxon>
        <taxon>Bacillati</taxon>
        <taxon>Bacillota</taxon>
        <taxon>Clostridia</taxon>
        <taxon>Eubacteriales</taxon>
        <taxon>Oscillospiraceae</taxon>
        <taxon>Pseudobacteroides</taxon>
    </lineage>
</organism>
<keyword evidence="2" id="KW-0964">Secreted</keyword>
<dbReference type="CDD" id="cd14256">
    <property type="entry name" value="Dockerin_I"/>
    <property type="match status" value="1"/>
</dbReference>
<evidence type="ECO:0007829" key="11">
    <source>
        <dbReference type="PDB" id="2Y3N"/>
    </source>
</evidence>
<feature type="domain" description="CBM3" evidence="6">
    <location>
        <begin position="961"/>
        <end position="1116"/>
    </location>
</feature>
<evidence type="ECO:0000256" key="2">
    <source>
        <dbReference type="ARBA" id="ARBA00022525"/>
    </source>
</evidence>
<dbReference type="CAZy" id="CBM3">
    <property type="family name" value="Carbohydrate-Binding Module Family 3"/>
</dbReference>
<dbReference type="PDB" id="2Y3N">
    <property type="method" value="X-ray"/>
    <property type="resolution" value="1.90 A"/>
    <property type="chains" value="A/C=2073-2242"/>
</dbReference>
<dbReference type="PDB" id="1TYJ">
    <property type="method" value="X-ray"/>
    <property type="resolution" value="1.60 A"/>
    <property type="chains" value="A=2073-2242"/>
</dbReference>
<feature type="compositionally biased region" description="Low complexity" evidence="4">
    <location>
        <begin position="939"/>
        <end position="956"/>
    </location>
</feature>
<protein>
    <submittedName>
        <fullName evidence="8">Cellulosomal scaffoldin</fullName>
    </submittedName>
</protein>
<dbReference type="Pfam" id="PF00404">
    <property type="entry name" value="Dockerin_1"/>
    <property type="match status" value="1"/>
</dbReference>
<feature type="region of interest" description="Disordered" evidence="4">
    <location>
        <begin position="931"/>
        <end position="956"/>
    </location>
</feature>
<evidence type="ECO:0000256" key="4">
    <source>
        <dbReference type="SAM" id="MobiDB-lite"/>
    </source>
</evidence>
<dbReference type="GO" id="GO:0030248">
    <property type="term" value="F:cellulose binding"/>
    <property type="evidence" value="ECO:0007669"/>
    <property type="project" value="InterPro"/>
</dbReference>
<dbReference type="PROSITE" id="PS51766">
    <property type="entry name" value="DOCKERIN"/>
    <property type="match status" value="1"/>
</dbReference>
<dbReference type="EvolutionaryTrace" id="Q9FDJ9"/>
<feature type="signal peptide" evidence="5">
    <location>
        <begin position="1"/>
        <end position="27"/>
    </location>
</feature>
<evidence type="ECO:0007829" key="10">
    <source>
        <dbReference type="PDB" id="2XBT"/>
    </source>
</evidence>
<reference evidence="8" key="4">
    <citation type="journal article" date="2004" name="J. Bacteriol.">
        <title>Architecture of the Bacteroides cellulosolvens cellulosome: description of a cell surface-anchoring scaffoldin and a family 48 cellulase.</title>
        <authorList>
            <person name="Xu Q."/>
            <person name="Bayer E.A."/>
            <person name="Goldman M."/>
            <person name="Kenig R."/>
            <person name="Shoham Y."/>
            <person name="Lamed R."/>
        </authorList>
    </citation>
    <scope>NUCLEOTIDE SEQUENCE</scope>
</reference>
<dbReference type="InterPro" id="IPR002105">
    <property type="entry name" value="Dockerin_1_rpt"/>
</dbReference>
<dbReference type="PDBsum" id="1TYJ"/>
<feature type="region of interest" description="Disordered" evidence="4">
    <location>
        <begin position="2045"/>
        <end position="2069"/>
    </location>
</feature>
<feature type="region of interest" description="Disordered" evidence="4">
    <location>
        <begin position="1113"/>
        <end position="1150"/>
    </location>
</feature>
<accession>Q9FDJ9</accession>
<dbReference type="SUPFAM" id="SSF49384">
    <property type="entry name" value="Carbohydrate-binding domain"/>
    <property type="match status" value="12"/>
</dbReference>
<proteinExistence type="evidence at protein level"/>
<sequence>MRTKRLLAVLLTTLLLLGSVFTNVSLAAAALSISVTLDKTTASVGDIITATISANGIQNFAGYQANVKYDPAVLQPVYSATEPYDGSSVPEYGTLLQKRYSPTDMGANDLANGSLTFGRTYMNLSGYMNPGSSESTGTLAIIKFKVLKKASTQIKLQNAASLTNAVDGTMVFDWTGAQLSNYSVERAPVLNDDGTKPSVAPTTAPTTVKPTAGPTSPVRPIDSGVTVEVDKTDAKVGDIITATINVKNINGFAGYQANLKYNPAVLQPVYEDGTAYDNASAPEYGKLLQKRYSPTDMASNDITKGTLTFGRTYMNLDSYKNSGAAEKEGSIAVIRFKVLKVEATTITLQNAASLTNAVDGTMLFDWTGAQLAGYRVQQAPSINGVVVTTTPLPTVSTVPSTTPLTGSGVEATVDKTTASVGDIITYTISVKDIAGFAGYQANVKYDPSVLKPVYEDGTEYDNAAVPDYGKLLQKRYSPTDMASNDLSKGTLTFGRTYMNLDSYKASGSAETSGSIAVIRFKVLKNTATTIKLQNAASLTNAVDGTMLFDWSGAQLAGYKVAQAPSINGVVVETPVPTVSLPPSQTIGSGVTATVDKTTASVGDIITYTINVKDVAGFAGYQANVKYDPSVLQPVYDDRSAYDSAAVPEYGTLLQKRYSPTDMASNDLSKGTLTFGRTYMNLDSYKASGSAETTGSIAVIRFKVLKNTATTIKLQNAASLTNAVDGTMLFDWSGAQLAGYKVAQAPSINGVVVETPVPTVSVPPSQIPGSGVVATVDKTTASVGDIITYTINVKDVAGFAGYQANVKYDPAVLQPVYDDGTAYDSAAVPEYGTLLQKRYSPTDMASNDLSKGTLTFGRTYMALDSYKASGSAETTGSIAVIRFKVLRSTATAILLQNAASLTNAVDGTMLFDWTGAQLKGYKVAQASSINGTVTPTKPGNTPTITKPATPTKPANTPTPVQVNSDLKLLFSNNGAAASSNQICMNMKLQNTGSSTYDLSKITIRYFYTSDDDKALTYYSDYVSIGSASATFNNLSPVHAKANKYIEIKLASGTLGAAGAQWPSQSEVTIQGRVAKADWTNVDQSNDYSYPGSMSQFGENKLVAVYYNGALVYGTPPPTGPENTPTDRPTSTPTKPKNTPTPTKNTSTPIDGTVELSLDKTTAGVGDIITATLKINKIPGFAGYQANIKYDPAALTPVYSDGTAYDDAAVPEYGDLLQKRYSPTDMAANDVAKGTLTFGRTYMALDSYKASGSAETTGSIAVIRFKVLKSTGSTSIKLENAASLTNAVDGTMLFDWTGAQLGGYTVKQASTIKLGSGVTKGEVFVTLDKSTAAAGDIVTATINVKEFDVISGYQANIKYDPSALQPVYSDGTAYDSSSVPESGDLLQKRYSPTDMASNDLTKGTLTFGRTYMNLASYKTAGVKENTGSIAKISFKVLKSGPVSILLADSPSLTNAITGTMMFDWDGVQLDNYKVTQAGGSTTSPTPTQGITKGEVFVTLDKTKAAVGDIITATINVKDFDSVAGYQASVKYDPAVLQPVYSDGTAYDNSSVPEYGKLLQKRYSPTDMGANDTANGILTFGRTYMNLSGYKASGVAEKEGSIAVISFKVLKATETKVLLKNVPSLTSPVDGTMVFDWDGVQLADYKVTQAPAVNAPVVVTPTPTTVSATPTTATATPTPTKVNTKGEVFVTLDKTTAAVGDIITATINVKDFDSVAGYQANIKFDPAVLKPVYSDGTAYDNSSVPEYGKLLQKRYSPTDMGANNLENGILTFGRTYMNMAGYKASGVAEKEGSIAVISFKVLKATETKIELKNVPSLTSPVDGTMVFDWDGVQLANYKVTQAPVVNGPVVVTPTPTTVSATPTTATATPTPTKVNTKGEVFVTLDKTTAAVGDIITATINVKDFDSVAGYQANIKFDPAVLKPVYSDGTAYDNSSVPEYGKLLQKRYSPTDMGANNLENGILTFGRTYMNMAGYKASGVAEKEGSIAVISFKVLKATETKIELTNVPSLTNPVDGTMVFDWDGTQLANYKVTQAPAVNAPVVVTPTPTTATATPTTATATPTTATATPTPTTPVDGSVLTAIDNDKVAVGDKVTLTINVDKITNFSGYQFNIKYNTTYLQPWDTIADEAYTDSTMPDYGTLLQGRFNATDMSKHNLSQGVLNFGRLYMNLSAYRASGKPESTGAVAKVTFKVIKEIPAEGIKLATFENGSSMNNAVDGTMLFDWDGNMYSSSAYKVVQPGLIYPKGTATVLYGDVDNDGNVDSDDYAYMRQWLIGMIADFPGGDIGLANADVDGDGNVDSDDYAYMRQWLIGMISEFPAEQK</sequence>
<keyword evidence="9 10" id="KW-0002">3D-structure</keyword>
<evidence type="ECO:0007829" key="9">
    <source>
        <dbReference type="PDB" id="1TYJ"/>
    </source>
</evidence>
<dbReference type="Gene3D" id="2.60.40.710">
    <property type="entry name" value="Endoglucanase-like"/>
    <property type="match status" value="1"/>
</dbReference>
<dbReference type="PDB" id="2XBT">
    <property type="method" value="X-ray"/>
    <property type="resolution" value="1.83 A"/>
    <property type="chains" value="A=958-1115"/>
</dbReference>
<dbReference type="Pfam" id="PF00942">
    <property type="entry name" value="CBM_3"/>
    <property type="match status" value="1"/>
</dbReference>
<dbReference type="InterPro" id="IPR016134">
    <property type="entry name" value="Dockerin_dom"/>
</dbReference>
<feature type="compositionally biased region" description="Low complexity" evidence="4">
    <location>
        <begin position="1119"/>
        <end position="1147"/>
    </location>
</feature>
<feature type="region of interest" description="Disordered" evidence="4">
    <location>
        <begin position="191"/>
        <end position="222"/>
    </location>
</feature>
<feature type="domain" description="Dockerin" evidence="7">
    <location>
        <begin position="2245"/>
        <end position="2316"/>
    </location>
</feature>
<gene>
    <name evidence="8" type="primary">scaA</name>
</gene>
<reference evidence="11" key="6">
    <citation type="submission" date="2010-12" db="PDB data bank">
        <title>Type II Cohesin-Dockerin Domain from Bacteroides Cellolosolvens.</title>
        <authorList>
            <person name="Viegas A."/>
            <person name="Carvalho A.L."/>
            <person name="Prates J.A.M."/>
            <person name="Romao M.J."/>
            <person name="Fontes C.M.G.A."/>
        </authorList>
    </citation>
    <scope>X-RAY CRYSTALLOGRAPHY (1.90 ANGSTROMS) OF 2073-2242</scope>
</reference>
<evidence type="ECO:0000256" key="5">
    <source>
        <dbReference type="SAM" id="SignalP"/>
    </source>
</evidence>
<dbReference type="SMR" id="Q9FDJ9"/>
<dbReference type="SUPFAM" id="SSF63446">
    <property type="entry name" value="Type I dockerin domain"/>
    <property type="match status" value="1"/>
</dbReference>
<reference evidence="10" key="7">
    <citation type="journal article" date="2011" name="Acta Crystallogr. D">
        <title>Scaffoldin-borne family 3b carbohydrate-binding module from the cellulosome of Bacteroides cellulosolvens: structural diversity and significance of calcium for carbohydrate binding.</title>
        <authorList>
            <person name="Yaniv O."/>
            <person name="Shimon L.J."/>
            <person name="Bayer E.A."/>
            <person name="Lamed R."/>
            <person name="Frolow F."/>
        </authorList>
    </citation>
    <scope>X-RAY CRYSTALLOGRAPHY (1.83 ANGSTROMS) OF 958-1115</scope>
</reference>
<dbReference type="Gene3D" id="1.10.1330.10">
    <property type="entry name" value="Dockerin domain"/>
    <property type="match status" value="1"/>
</dbReference>
<dbReference type="InterPro" id="IPR001956">
    <property type="entry name" value="CBM3"/>
</dbReference>
<reference evidence="9" key="5">
    <citation type="journal article" date="2005" name="J. Mol. Biol.">
        <title>Crystal structure of a type-II cohesin module from the Bacteroides cellulosolvens cellulosome reveals novel and distinctive secondary structural elements.</title>
        <authorList>
            <person name="Noach I."/>
            <person name="Frolow F."/>
            <person name="Jakoby H."/>
            <person name="Rosenheck S."/>
            <person name="Shimon L.W."/>
            <person name="Lamed R."/>
            <person name="Bayer E.A."/>
        </authorList>
    </citation>
    <scope>X-RAY CRYSTALLOGRAPHY (1.60 ANGSTROMS) OF 2073-2242</scope>
</reference>
<dbReference type="InterPro" id="IPR036966">
    <property type="entry name" value="CBM3_sf"/>
</dbReference>
<dbReference type="Pfam" id="PF00963">
    <property type="entry name" value="Cohesin"/>
    <property type="match status" value="11"/>
</dbReference>
<dbReference type="PROSITE" id="PS51172">
    <property type="entry name" value="CBM3"/>
    <property type="match status" value="1"/>
</dbReference>
<dbReference type="Gene3D" id="2.60.40.680">
    <property type="match status" value="11"/>
</dbReference>
<dbReference type="InterPro" id="IPR018247">
    <property type="entry name" value="EF_Hand_1_Ca_BS"/>
</dbReference>
<dbReference type="GO" id="GO:0000272">
    <property type="term" value="P:polysaccharide catabolic process"/>
    <property type="evidence" value="ECO:0007669"/>
    <property type="project" value="InterPro"/>
</dbReference>
<dbReference type="EMBL" id="AF224509">
    <property type="protein sequence ID" value="AAG01230.2"/>
    <property type="molecule type" value="Genomic_DNA"/>
</dbReference>
<dbReference type="PDBsum" id="2Y3N"/>
<dbReference type="InterPro" id="IPR008965">
    <property type="entry name" value="CBM2/CBM3_carb-bd_dom_sf"/>
</dbReference>
<dbReference type="PDBsum" id="2XBT"/>
<comment type="subcellular location">
    <subcellularLocation>
        <location evidence="1">Secreted</location>
    </subcellularLocation>
</comment>
<evidence type="ECO:0000256" key="1">
    <source>
        <dbReference type="ARBA" id="ARBA00004613"/>
    </source>
</evidence>
<evidence type="ECO:0000259" key="7">
    <source>
        <dbReference type="PROSITE" id="PS51766"/>
    </source>
</evidence>
<dbReference type="CDD" id="cd08547">
    <property type="entry name" value="Type_II_cohesin"/>
    <property type="match status" value="11"/>
</dbReference>
<evidence type="ECO:0000259" key="6">
    <source>
        <dbReference type="PROSITE" id="PS51172"/>
    </source>
</evidence>
<keyword evidence="5" id="KW-0732">Signal</keyword>
<dbReference type="SMART" id="SM01067">
    <property type="entry name" value="CBM_3"/>
    <property type="match status" value="1"/>
</dbReference>
<dbReference type="InterPro" id="IPR002102">
    <property type="entry name" value="Cohesin_dom"/>
</dbReference>
<keyword evidence="3" id="KW-0677">Repeat</keyword>
<reference evidence="8" key="2">
    <citation type="submission" date="2003-08" db="EMBL/GenBank/DDBJ databases">
        <authorList>
            <person name="Ding S.-Y."/>
            <person name="Bayer E.A."/>
            <person name="Shoham Y."/>
            <person name="Steiner D."/>
            <person name="Lamed R."/>
        </authorList>
    </citation>
    <scope>NUCLEOTIDE SEQUENCE</scope>
</reference>
<evidence type="ECO:0000313" key="8">
    <source>
        <dbReference type="EMBL" id="AAG01230.2"/>
    </source>
</evidence>
<dbReference type="PROSITE" id="PS00018">
    <property type="entry name" value="EF_HAND_1"/>
    <property type="match status" value="2"/>
</dbReference>
<feature type="compositionally biased region" description="Low complexity" evidence="4">
    <location>
        <begin position="196"/>
        <end position="215"/>
    </location>
</feature>
<name>Q9FDJ9_9FIRM</name>
<feature type="chain" id="PRO_5004325446" evidence="5">
    <location>
        <begin position="28"/>
        <end position="2319"/>
    </location>
</feature>
<evidence type="ECO:0000256" key="3">
    <source>
        <dbReference type="ARBA" id="ARBA00022737"/>
    </source>
</evidence>
<reference evidence="8" key="1">
    <citation type="journal article" date="2000" name="J. Bacteriol.">
        <title>A scaffoldin of the Bacteroides cellulosolvens cellulosome that contains 11 type II cohesins.</title>
        <authorList>
            <person name="Ding S.Y."/>
            <person name="Bayer E.A."/>
            <person name="Steiner D."/>
            <person name="Shoham Y."/>
            <person name="Lamed R."/>
        </authorList>
    </citation>
    <scope>NUCLEOTIDE SEQUENCE</scope>
</reference>